<comment type="caution">
    <text evidence="1">The sequence shown here is derived from an EMBL/GenBank/DDBJ whole genome shotgun (WGS) entry which is preliminary data.</text>
</comment>
<keyword evidence="2" id="KW-1185">Reference proteome</keyword>
<sequence>MRHALQSLLFCLSLTFFPVKANIILLQELTPPFSEQVVLTLTKDSFVIKSTGQKDTEIWRLNANTQTPQSWLQFSAVFGTEAINPVFFSANASNWWIAGISEEIGEESPRFVHVAHYKADGSANYVKIPAHTELGFNYNSVNRWLYLTELDTLAGVLPTRTGTNQLLMLCQNASLLQNDNCTFHLISAGELFTAGKYLLLNEQHSLKVYRPDTALTLLANYPNVSTTGTWPGATRVQMTESIVGNGTITEQKYELDLEQDVWPKALQLSRFNSNFNSQSCIFYQRDKALCKALTQLVVYSWQPEQHVSLKFEYYGPWEAVPPGELLTMLEGNKFVMATDSSIRIYEMALPTHTIKEIPEAISLFVSDDYRLNQADIFEGIETSDIEFAVLWESDSSTVSTNILIPLSATIFKIDTSKELARQNPKGLLQFSATEGLWTAYYNIPLSITNINAAPIALAPAIQLPLIEMGQTYQLTLFELFNDPDLDPLVFTQSTLPAGFTRFDNLILITPTQSGRYSFSVSATDPAGLSATVQLSGEVKTAAKTEEKKSGGSLSFSFIAMLALLLTIRQSSFTQLRRI</sequence>
<name>A0ABQ3KV14_9ALTE</name>
<accession>A0ABQ3KV14</accession>
<dbReference type="RefSeq" id="WP_189430639.1">
    <property type="nucleotide sequence ID" value="NZ_BNAO01000002.1"/>
</dbReference>
<protein>
    <submittedName>
        <fullName evidence="1">Uncharacterized protein</fullName>
    </submittedName>
</protein>
<dbReference type="EMBL" id="BNAO01000002">
    <property type="protein sequence ID" value="GHG63249.1"/>
    <property type="molecule type" value="Genomic_DNA"/>
</dbReference>
<reference evidence="2" key="1">
    <citation type="journal article" date="2019" name="Int. J. Syst. Evol. Microbiol.">
        <title>The Global Catalogue of Microorganisms (GCM) 10K type strain sequencing project: providing services to taxonomists for standard genome sequencing and annotation.</title>
        <authorList>
            <consortium name="The Broad Institute Genomics Platform"/>
            <consortium name="The Broad Institute Genome Sequencing Center for Infectious Disease"/>
            <person name="Wu L."/>
            <person name="Ma J."/>
        </authorList>
    </citation>
    <scope>NUCLEOTIDE SEQUENCE [LARGE SCALE GENOMIC DNA]</scope>
    <source>
        <strain evidence="2">CGMCC 1.7003</strain>
    </source>
</reference>
<evidence type="ECO:0000313" key="1">
    <source>
        <dbReference type="EMBL" id="GHG63249.1"/>
    </source>
</evidence>
<evidence type="ECO:0000313" key="2">
    <source>
        <dbReference type="Proteomes" id="UP000659697"/>
    </source>
</evidence>
<dbReference type="Gene3D" id="2.60.40.10">
    <property type="entry name" value="Immunoglobulins"/>
    <property type="match status" value="1"/>
</dbReference>
<dbReference type="InterPro" id="IPR013783">
    <property type="entry name" value="Ig-like_fold"/>
</dbReference>
<gene>
    <name evidence="1" type="ORF">GCM10010919_08770</name>
</gene>
<organism evidence="1 2">
    <name type="scientific">Alishewanella longhuensis</name>
    <dbReference type="NCBI Taxonomy" id="1091037"/>
    <lineage>
        <taxon>Bacteria</taxon>
        <taxon>Pseudomonadati</taxon>
        <taxon>Pseudomonadota</taxon>
        <taxon>Gammaproteobacteria</taxon>
        <taxon>Alteromonadales</taxon>
        <taxon>Alteromonadaceae</taxon>
        <taxon>Alishewanella</taxon>
    </lineage>
</organism>
<proteinExistence type="predicted"/>
<dbReference type="Proteomes" id="UP000659697">
    <property type="component" value="Unassembled WGS sequence"/>
</dbReference>